<dbReference type="UniPathway" id="UPA00051">
    <property type="reaction ID" value="UER00081"/>
</dbReference>
<dbReference type="InterPro" id="IPR050554">
    <property type="entry name" value="Met_Synthase/Corrinoid"/>
</dbReference>
<evidence type="ECO:0000256" key="7">
    <source>
        <dbReference type="ARBA" id="ARBA00013998"/>
    </source>
</evidence>
<dbReference type="Gene3D" id="3.20.20.330">
    <property type="entry name" value="Homocysteine-binding-like domain"/>
    <property type="match status" value="1"/>
</dbReference>
<dbReference type="InterPro" id="IPR011005">
    <property type="entry name" value="Dihydropteroate_synth-like_sf"/>
</dbReference>
<protein>
    <recommendedName>
        <fullName evidence="7">Methionine synthase</fullName>
        <ecNumber evidence="6">2.1.1.13</ecNumber>
    </recommendedName>
    <alternativeName>
        <fullName evidence="18">5-methyltetrahydrofolate--homocysteine methyltransferase</fullName>
    </alternativeName>
</protein>
<dbReference type="GO" id="GO:0005829">
    <property type="term" value="C:cytosol"/>
    <property type="evidence" value="ECO:0007669"/>
    <property type="project" value="TreeGrafter"/>
</dbReference>
<name>A0A1M6AEA4_9FIRM</name>
<keyword evidence="9" id="KW-0028">Amino-acid biosynthesis</keyword>
<organism evidence="22 23">
    <name type="scientific">Parasporobacterium paucivorans DSM 15970</name>
    <dbReference type="NCBI Taxonomy" id="1122934"/>
    <lineage>
        <taxon>Bacteria</taxon>
        <taxon>Bacillati</taxon>
        <taxon>Bacillota</taxon>
        <taxon>Clostridia</taxon>
        <taxon>Lachnospirales</taxon>
        <taxon>Lachnospiraceae</taxon>
        <taxon>Parasporobacterium</taxon>
    </lineage>
</organism>
<evidence type="ECO:0000256" key="1">
    <source>
        <dbReference type="ARBA" id="ARBA00001700"/>
    </source>
</evidence>
<evidence type="ECO:0000256" key="3">
    <source>
        <dbReference type="ARBA" id="ARBA00001956"/>
    </source>
</evidence>
<comment type="cofactor">
    <cofactor evidence="2 19">
        <name>Zn(2+)</name>
        <dbReference type="ChEBI" id="CHEBI:29105"/>
    </cofactor>
</comment>
<sequence length="437" mass="46766">MDFKDLIAGNEFVILDGAMGTMLQQNGMKAGELPELIGISRPEIVTGIHREYIEAGAQIIYANTFGANRYNMNRTEYSVEDAVKAAIQNAKKAAQGTDVLVALDIGPIGHMLEPLGSLRFEDAYELYKEEVLAGNDADVIVIETMTDLYDMKAALLAAKENSDLPVICSMTFERSLRTFTGCPISAMALTAQGLGADAIGLNCSLGPKEIVALAEEIAKWTSLPIVVKPNAGLPDPETGAYDVSPEEFAGYMKEMVGLGVKIFGGCCGTTPAFIKSLREMLSKEHFQKNVNTVPSGICSASKTVIMEGMLREEKGINPAGDKDLENALIEGDMDYVADLAMEMAEEEAEIISVNAAIAGVDEKECLPGMIRTIQSITNIPLVIDSVVPEAVEAAARVYNGVPGIYLGTGDDKSLQAILPIAKKYGALVIPRSLSNEQ</sequence>
<evidence type="ECO:0000259" key="21">
    <source>
        <dbReference type="PROSITE" id="PS50972"/>
    </source>
</evidence>
<dbReference type="GO" id="GO:0046653">
    <property type="term" value="P:tetrahydrofolate metabolic process"/>
    <property type="evidence" value="ECO:0007669"/>
    <property type="project" value="TreeGrafter"/>
</dbReference>
<reference evidence="22 23" key="1">
    <citation type="submission" date="2016-11" db="EMBL/GenBank/DDBJ databases">
        <authorList>
            <person name="Jaros S."/>
            <person name="Januszkiewicz K."/>
            <person name="Wedrychowicz H."/>
        </authorList>
    </citation>
    <scope>NUCLEOTIDE SEQUENCE [LARGE SCALE GENOMIC DNA]</scope>
    <source>
        <strain evidence="22 23">DSM 15970</strain>
    </source>
</reference>
<dbReference type="EMBL" id="FQYT01000002">
    <property type="protein sequence ID" value="SHI34747.1"/>
    <property type="molecule type" value="Genomic_DNA"/>
</dbReference>
<dbReference type="PANTHER" id="PTHR45833">
    <property type="entry name" value="METHIONINE SYNTHASE"/>
    <property type="match status" value="1"/>
</dbReference>
<evidence type="ECO:0000256" key="13">
    <source>
        <dbReference type="ARBA" id="ARBA00022723"/>
    </source>
</evidence>
<evidence type="ECO:0000256" key="15">
    <source>
        <dbReference type="ARBA" id="ARBA00023167"/>
    </source>
</evidence>
<dbReference type="SUPFAM" id="SSF82282">
    <property type="entry name" value="Homocysteine S-methyltransferase"/>
    <property type="match status" value="1"/>
</dbReference>
<keyword evidence="13 19" id="KW-0479">Metal-binding</keyword>
<dbReference type="Gene3D" id="3.20.20.20">
    <property type="entry name" value="Dihydropteroate synthase-like"/>
    <property type="match status" value="1"/>
</dbReference>
<dbReference type="EC" id="2.1.1.13" evidence="6"/>
<keyword evidence="12" id="KW-0949">S-adenosyl-L-methionine</keyword>
<evidence type="ECO:0000256" key="2">
    <source>
        <dbReference type="ARBA" id="ARBA00001947"/>
    </source>
</evidence>
<keyword evidence="11 19" id="KW-0808">Transferase</keyword>
<keyword evidence="14 19" id="KW-0862">Zinc</keyword>
<feature type="domain" description="Hcy-binding" evidence="20">
    <location>
        <begin position="1"/>
        <end position="281"/>
    </location>
</feature>
<dbReference type="STRING" id="1122934.SAMN02745691_00144"/>
<evidence type="ECO:0000256" key="4">
    <source>
        <dbReference type="ARBA" id="ARBA00005178"/>
    </source>
</evidence>
<dbReference type="GO" id="GO:0032259">
    <property type="term" value="P:methylation"/>
    <property type="evidence" value="ECO:0007669"/>
    <property type="project" value="UniProtKB-KW"/>
</dbReference>
<evidence type="ECO:0000259" key="20">
    <source>
        <dbReference type="PROSITE" id="PS50970"/>
    </source>
</evidence>
<feature type="binding site" evidence="19">
    <location>
        <position position="266"/>
    </location>
    <ligand>
        <name>Zn(2+)</name>
        <dbReference type="ChEBI" id="CHEBI:29105"/>
    </ligand>
</feature>
<comment type="pathway">
    <text evidence="4">Amino-acid biosynthesis; L-methionine biosynthesis via de novo pathway; L-methionine from L-homocysteine (MetH route): step 1/1.</text>
</comment>
<evidence type="ECO:0000313" key="23">
    <source>
        <dbReference type="Proteomes" id="UP000184342"/>
    </source>
</evidence>
<evidence type="ECO:0000256" key="12">
    <source>
        <dbReference type="ARBA" id="ARBA00022691"/>
    </source>
</evidence>
<evidence type="ECO:0000256" key="19">
    <source>
        <dbReference type="PROSITE-ProRule" id="PRU00333"/>
    </source>
</evidence>
<dbReference type="PROSITE" id="PS50970">
    <property type="entry name" value="HCY"/>
    <property type="match status" value="1"/>
</dbReference>
<evidence type="ECO:0000256" key="10">
    <source>
        <dbReference type="ARBA" id="ARBA00022628"/>
    </source>
</evidence>
<evidence type="ECO:0000256" key="11">
    <source>
        <dbReference type="ARBA" id="ARBA00022679"/>
    </source>
</evidence>
<dbReference type="Pfam" id="PF02574">
    <property type="entry name" value="S-methyl_trans"/>
    <property type="match status" value="1"/>
</dbReference>
<dbReference type="GO" id="GO:0046872">
    <property type="term" value="F:metal ion binding"/>
    <property type="evidence" value="ECO:0007669"/>
    <property type="project" value="UniProtKB-KW"/>
</dbReference>
<keyword evidence="23" id="KW-1185">Reference proteome</keyword>
<feature type="binding site" evidence="19">
    <location>
        <position position="267"/>
    </location>
    <ligand>
        <name>Zn(2+)</name>
        <dbReference type="ChEBI" id="CHEBI:29105"/>
    </ligand>
</feature>
<evidence type="ECO:0000256" key="14">
    <source>
        <dbReference type="ARBA" id="ARBA00022833"/>
    </source>
</evidence>
<feature type="domain" description="Pterin-binding" evidence="21">
    <location>
        <begin position="304"/>
        <end position="437"/>
    </location>
</feature>
<gene>
    <name evidence="22" type="ORF">SAMN02745691_00144</name>
</gene>
<dbReference type="GO" id="GO:0031419">
    <property type="term" value="F:cobalamin binding"/>
    <property type="evidence" value="ECO:0007669"/>
    <property type="project" value="UniProtKB-KW"/>
</dbReference>
<keyword evidence="8 19" id="KW-0489">Methyltransferase</keyword>
<comment type="function">
    <text evidence="17">Catalyzes the transfer of a methyl group from methyl-cobalamin to homocysteine, yielding enzyme-bound cob(I)alamin and methionine. Subsequently, remethylates the cofactor using methyltetrahydrofolate.</text>
</comment>
<dbReference type="PANTHER" id="PTHR45833:SF1">
    <property type="entry name" value="METHIONINE SYNTHASE"/>
    <property type="match status" value="1"/>
</dbReference>
<dbReference type="SUPFAM" id="SSF51717">
    <property type="entry name" value="Dihydropteroate synthetase-like"/>
    <property type="match status" value="1"/>
</dbReference>
<dbReference type="GO" id="GO:0050667">
    <property type="term" value="P:homocysteine metabolic process"/>
    <property type="evidence" value="ECO:0007669"/>
    <property type="project" value="TreeGrafter"/>
</dbReference>
<proteinExistence type="inferred from homology"/>
<keyword evidence="15" id="KW-0486">Methionine biosynthesis</keyword>
<evidence type="ECO:0000256" key="5">
    <source>
        <dbReference type="ARBA" id="ARBA00010398"/>
    </source>
</evidence>
<dbReference type="RefSeq" id="WP_073992445.1">
    <property type="nucleotide sequence ID" value="NZ_FQYT01000002.1"/>
</dbReference>
<dbReference type="Proteomes" id="UP000184342">
    <property type="component" value="Unassembled WGS sequence"/>
</dbReference>
<dbReference type="InterPro" id="IPR000489">
    <property type="entry name" value="Pterin-binding_dom"/>
</dbReference>
<comment type="catalytic activity">
    <reaction evidence="1">
        <text>(6S)-5-methyl-5,6,7,8-tetrahydrofolate + L-homocysteine = (6S)-5,6,7,8-tetrahydrofolate + L-methionine</text>
        <dbReference type="Rhea" id="RHEA:11172"/>
        <dbReference type="ChEBI" id="CHEBI:18608"/>
        <dbReference type="ChEBI" id="CHEBI:57453"/>
        <dbReference type="ChEBI" id="CHEBI:57844"/>
        <dbReference type="ChEBI" id="CHEBI:58199"/>
        <dbReference type="EC" id="2.1.1.13"/>
    </reaction>
</comment>
<keyword evidence="16" id="KW-0170">Cobalt</keyword>
<feature type="binding site" evidence="19">
    <location>
        <position position="203"/>
    </location>
    <ligand>
        <name>Zn(2+)</name>
        <dbReference type="ChEBI" id="CHEBI:29105"/>
    </ligand>
</feature>
<dbReference type="AlphaFoldDB" id="A0A1M6AEA4"/>
<evidence type="ECO:0000256" key="8">
    <source>
        <dbReference type="ARBA" id="ARBA00022603"/>
    </source>
</evidence>
<accession>A0A1M6AEA4</accession>
<keyword evidence="10" id="KW-0846">Cobalamin</keyword>
<dbReference type="PROSITE" id="PS50972">
    <property type="entry name" value="PTERIN_BINDING"/>
    <property type="match status" value="1"/>
</dbReference>
<dbReference type="GO" id="GO:0008705">
    <property type="term" value="F:methionine synthase activity"/>
    <property type="evidence" value="ECO:0007669"/>
    <property type="project" value="UniProtKB-EC"/>
</dbReference>
<evidence type="ECO:0000313" key="22">
    <source>
        <dbReference type="EMBL" id="SHI34747.1"/>
    </source>
</evidence>
<dbReference type="InterPro" id="IPR036589">
    <property type="entry name" value="HCY_dom_sf"/>
</dbReference>
<dbReference type="InterPro" id="IPR003726">
    <property type="entry name" value="HCY_dom"/>
</dbReference>
<comment type="cofactor">
    <cofactor evidence="3">
        <name>methylcob(III)alamin</name>
        <dbReference type="ChEBI" id="CHEBI:28115"/>
    </cofactor>
</comment>
<evidence type="ECO:0000256" key="17">
    <source>
        <dbReference type="ARBA" id="ARBA00025552"/>
    </source>
</evidence>
<evidence type="ECO:0000256" key="9">
    <source>
        <dbReference type="ARBA" id="ARBA00022605"/>
    </source>
</evidence>
<evidence type="ECO:0000256" key="6">
    <source>
        <dbReference type="ARBA" id="ARBA00012032"/>
    </source>
</evidence>
<comment type="similarity">
    <text evidence="5">Belongs to the vitamin-B12 dependent methionine synthase family.</text>
</comment>
<evidence type="ECO:0000256" key="18">
    <source>
        <dbReference type="ARBA" id="ARBA00031040"/>
    </source>
</evidence>
<dbReference type="OrthoDB" id="9803687at2"/>
<evidence type="ECO:0000256" key="16">
    <source>
        <dbReference type="ARBA" id="ARBA00023285"/>
    </source>
</evidence>